<dbReference type="EMBL" id="JASCZI010121116">
    <property type="protein sequence ID" value="MED6159871.1"/>
    <property type="molecule type" value="Genomic_DNA"/>
</dbReference>
<evidence type="ECO:0000313" key="1">
    <source>
        <dbReference type="EMBL" id="MED6159871.1"/>
    </source>
</evidence>
<dbReference type="SUPFAM" id="SSF140996">
    <property type="entry name" value="Hermes dimerisation domain"/>
    <property type="match status" value="1"/>
</dbReference>
<gene>
    <name evidence="1" type="ORF">PIB30_046237</name>
</gene>
<sequence>MALVGCVKRKGKGLEENNGAILKRRGKDVVDDSTMGDNEEIMRKEMCEKVVNFLVMSGIPLKAVNSAGFQKMWESVARFDPGFVPPSIEDLRGKHLKYEVARIKKQWRITRSGGREQGAAF</sequence>
<keyword evidence="2" id="KW-1185">Reference proteome</keyword>
<dbReference type="Proteomes" id="UP001341840">
    <property type="component" value="Unassembled WGS sequence"/>
</dbReference>
<accession>A0ABU6UF49</accession>
<comment type="caution">
    <text evidence="1">The sequence shown here is derived from an EMBL/GenBank/DDBJ whole genome shotgun (WGS) entry which is preliminary data.</text>
</comment>
<evidence type="ECO:0000313" key="2">
    <source>
        <dbReference type="Proteomes" id="UP001341840"/>
    </source>
</evidence>
<proteinExistence type="predicted"/>
<protein>
    <submittedName>
        <fullName evidence="1">Uncharacterized protein</fullName>
    </submittedName>
</protein>
<reference evidence="1 2" key="1">
    <citation type="journal article" date="2023" name="Plants (Basel)">
        <title>Bridging the Gap: Combining Genomics and Transcriptomics Approaches to Understand Stylosanthes scabra, an Orphan Legume from the Brazilian Caatinga.</title>
        <authorList>
            <person name="Ferreira-Neto J.R.C."/>
            <person name="da Silva M.D."/>
            <person name="Binneck E."/>
            <person name="de Melo N.F."/>
            <person name="da Silva R.H."/>
            <person name="de Melo A.L.T.M."/>
            <person name="Pandolfi V."/>
            <person name="Bustamante F.O."/>
            <person name="Brasileiro-Vidal A.C."/>
            <person name="Benko-Iseppon A.M."/>
        </authorList>
    </citation>
    <scope>NUCLEOTIDE SEQUENCE [LARGE SCALE GENOMIC DNA]</scope>
    <source>
        <tissue evidence="1">Leaves</tissue>
    </source>
</reference>
<name>A0ABU6UF49_9FABA</name>
<organism evidence="1 2">
    <name type="scientific">Stylosanthes scabra</name>
    <dbReference type="NCBI Taxonomy" id="79078"/>
    <lineage>
        <taxon>Eukaryota</taxon>
        <taxon>Viridiplantae</taxon>
        <taxon>Streptophyta</taxon>
        <taxon>Embryophyta</taxon>
        <taxon>Tracheophyta</taxon>
        <taxon>Spermatophyta</taxon>
        <taxon>Magnoliopsida</taxon>
        <taxon>eudicotyledons</taxon>
        <taxon>Gunneridae</taxon>
        <taxon>Pentapetalae</taxon>
        <taxon>rosids</taxon>
        <taxon>fabids</taxon>
        <taxon>Fabales</taxon>
        <taxon>Fabaceae</taxon>
        <taxon>Papilionoideae</taxon>
        <taxon>50 kb inversion clade</taxon>
        <taxon>dalbergioids sensu lato</taxon>
        <taxon>Dalbergieae</taxon>
        <taxon>Pterocarpus clade</taxon>
        <taxon>Stylosanthes</taxon>
    </lineage>
</organism>